<evidence type="ECO:0000313" key="2">
    <source>
        <dbReference type="EMBL" id="KAK1428223.1"/>
    </source>
</evidence>
<accession>A0AAD8P010</accession>
<reference evidence="2" key="1">
    <citation type="journal article" date="2023" name="bioRxiv">
        <title>Improved chromosome-level genome assembly for marigold (Tagetes erecta).</title>
        <authorList>
            <person name="Jiang F."/>
            <person name="Yuan L."/>
            <person name="Wang S."/>
            <person name="Wang H."/>
            <person name="Xu D."/>
            <person name="Wang A."/>
            <person name="Fan W."/>
        </authorList>
    </citation>
    <scope>NUCLEOTIDE SEQUENCE</scope>
    <source>
        <strain evidence="2">WSJ</strain>
        <tissue evidence="2">Leaf</tissue>
    </source>
</reference>
<evidence type="ECO:0000313" key="3">
    <source>
        <dbReference type="Proteomes" id="UP001229421"/>
    </source>
</evidence>
<organism evidence="2 3">
    <name type="scientific">Tagetes erecta</name>
    <name type="common">African marigold</name>
    <dbReference type="NCBI Taxonomy" id="13708"/>
    <lineage>
        <taxon>Eukaryota</taxon>
        <taxon>Viridiplantae</taxon>
        <taxon>Streptophyta</taxon>
        <taxon>Embryophyta</taxon>
        <taxon>Tracheophyta</taxon>
        <taxon>Spermatophyta</taxon>
        <taxon>Magnoliopsida</taxon>
        <taxon>eudicotyledons</taxon>
        <taxon>Gunneridae</taxon>
        <taxon>Pentapetalae</taxon>
        <taxon>asterids</taxon>
        <taxon>campanulids</taxon>
        <taxon>Asterales</taxon>
        <taxon>Asteraceae</taxon>
        <taxon>Asteroideae</taxon>
        <taxon>Heliantheae alliance</taxon>
        <taxon>Tageteae</taxon>
        <taxon>Tagetes</taxon>
    </lineage>
</organism>
<name>A0AAD8P010_TARER</name>
<dbReference type="EMBL" id="JAUHHV010000004">
    <property type="protein sequence ID" value="KAK1428223.1"/>
    <property type="molecule type" value="Genomic_DNA"/>
</dbReference>
<protein>
    <submittedName>
        <fullName evidence="2">Uncharacterized protein</fullName>
    </submittedName>
</protein>
<comment type="caution">
    <text evidence="2">The sequence shown here is derived from an EMBL/GenBank/DDBJ whole genome shotgun (WGS) entry which is preliminary data.</text>
</comment>
<gene>
    <name evidence="2" type="ORF">QVD17_17052</name>
</gene>
<dbReference type="Proteomes" id="UP001229421">
    <property type="component" value="Unassembled WGS sequence"/>
</dbReference>
<feature type="region of interest" description="Disordered" evidence="1">
    <location>
        <begin position="34"/>
        <end position="69"/>
    </location>
</feature>
<sequence>MAIVLGPNDVMSSGLGGLGLEGIVGRDDSLGESSLPLGVGNKGVMSGDKAGEGDDNGGGDNDDDGDGSNVGAAEIVLATICANDKWEDDERYKNISKISVDDAI</sequence>
<feature type="compositionally biased region" description="Acidic residues" evidence="1">
    <location>
        <begin position="53"/>
        <end position="66"/>
    </location>
</feature>
<proteinExistence type="predicted"/>
<keyword evidence="3" id="KW-1185">Reference proteome</keyword>
<evidence type="ECO:0000256" key="1">
    <source>
        <dbReference type="SAM" id="MobiDB-lite"/>
    </source>
</evidence>
<dbReference type="AlphaFoldDB" id="A0AAD8P010"/>